<evidence type="ECO:0000256" key="1">
    <source>
        <dbReference type="SAM" id="MobiDB-lite"/>
    </source>
</evidence>
<feature type="compositionally biased region" description="Basic and acidic residues" evidence="1">
    <location>
        <begin position="1"/>
        <end position="10"/>
    </location>
</feature>
<dbReference type="Gene3D" id="3.40.50.720">
    <property type="entry name" value="NAD(P)-binding Rossmann-like Domain"/>
    <property type="match status" value="1"/>
</dbReference>
<sequence length="85" mass="9216">MAADAGGERGLRRRARTADAARAAPVQRPCDLRQRLTRNDRCPPLVGLVASKAALRELADSLREEEAPHGVRVTTVFPGGRRPTC</sequence>
<dbReference type="EMBL" id="JBHTHX010000093">
    <property type="protein sequence ID" value="MFD0883937.1"/>
    <property type="molecule type" value="Genomic_DNA"/>
</dbReference>
<evidence type="ECO:0000313" key="2">
    <source>
        <dbReference type="EMBL" id="MFD0883937.1"/>
    </source>
</evidence>
<comment type="caution">
    <text evidence="2">The sequence shown here is derived from an EMBL/GenBank/DDBJ whole genome shotgun (WGS) entry which is preliminary data.</text>
</comment>
<dbReference type="InterPro" id="IPR036291">
    <property type="entry name" value="NAD(P)-bd_dom_sf"/>
</dbReference>
<dbReference type="Proteomes" id="UP001597024">
    <property type="component" value="Unassembled WGS sequence"/>
</dbReference>
<dbReference type="Pfam" id="PF00106">
    <property type="entry name" value="adh_short"/>
    <property type="match status" value="1"/>
</dbReference>
<proteinExistence type="predicted"/>
<accession>A0ABW3DLS3</accession>
<reference evidence="3" key="1">
    <citation type="journal article" date="2019" name="Int. J. Syst. Evol. Microbiol.">
        <title>The Global Catalogue of Microorganisms (GCM) 10K type strain sequencing project: providing services to taxonomists for standard genome sequencing and annotation.</title>
        <authorList>
            <consortium name="The Broad Institute Genomics Platform"/>
            <consortium name="The Broad Institute Genome Sequencing Center for Infectious Disease"/>
            <person name="Wu L."/>
            <person name="Ma J."/>
        </authorList>
    </citation>
    <scope>NUCLEOTIDE SEQUENCE [LARGE SCALE GENOMIC DNA]</scope>
    <source>
        <strain evidence="3">CCUG 62974</strain>
    </source>
</reference>
<keyword evidence="3" id="KW-1185">Reference proteome</keyword>
<gene>
    <name evidence="2" type="ORF">ACFQ08_05115</name>
</gene>
<feature type="region of interest" description="Disordered" evidence="1">
    <location>
        <begin position="1"/>
        <end position="27"/>
    </location>
</feature>
<protein>
    <submittedName>
        <fullName evidence="2">SDR family NAD(P)-dependent oxidoreductase</fullName>
    </submittedName>
</protein>
<evidence type="ECO:0000313" key="3">
    <source>
        <dbReference type="Proteomes" id="UP001597024"/>
    </source>
</evidence>
<organism evidence="2 3">
    <name type="scientific">Streptosporangium algeriense</name>
    <dbReference type="NCBI Taxonomy" id="1682748"/>
    <lineage>
        <taxon>Bacteria</taxon>
        <taxon>Bacillati</taxon>
        <taxon>Actinomycetota</taxon>
        <taxon>Actinomycetes</taxon>
        <taxon>Streptosporangiales</taxon>
        <taxon>Streptosporangiaceae</taxon>
        <taxon>Streptosporangium</taxon>
    </lineage>
</organism>
<dbReference type="InterPro" id="IPR002347">
    <property type="entry name" value="SDR_fam"/>
</dbReference>
<dbReference type="SUPFAM" id="SSF51735">
    <property type="entry name" value="NAD(P)-binding Rossmann-fold domains"/>
    <property type="match status" value="1"/>
</dbReference>
<name>A0ABW3DLS3_9ACTN</name>